<feature type="domain" description="HTH gntR-type" evidence="5">
    <location>
        <begin position="111"/>
        <end position="178"/>
    </location>
</feature>
<reference evidence="6 7" key="1">
    <citation type="submission" date="2020-08" db="EMBL/GenBank/DDBJ databases">
        <authorList>
            <person name="Mo P."/>
        </authorList>
    </citation>
    <scope>NUCLEOTIDE SEQUENCE [LARGE SCALE GENOMIC DNA]</scope>
    <source>
        <strain evidence="6 7">CGMCC 4.1532</strain>
    </source>
</reference>
<dbReference type="PRINTS" id="PR00035">
    <property type="entry name" value="HTHGNTR"/>
</dbReference>
<dbReference type="SMART" id="SM00345">
    <property type="entry name" value="HTH_GNTR"/>
    <property type="match status" value="2"/>
</dbReference>
<dbReference type="Proteomes" id="UP000515728">
    <property type="component" value="Chromosome"/>
</dbReference>
<dbReference type="Gene3D" id="1.10.10.10">
    <property type="entry name" value="Winged helix-like DNA-binding domain superfamily/Winged helix DNA-binding domain"/>
    <property type="match status" value="2"/>
</dbReference>
<dbReference type="KEGG" id="ppel:H6H00_04865"/>
<dbReference type="PROSITE" id="PS50949">
    <property type="entry name" value="HTH_GNTR"/>
    <property type="match status" value="2"/>
</dbReference>
<accession>A0A7G7MKL7</accession>
<dbReference type="GO" id="GO:0003700">
    <property type="term" value="F:DNA-binding transcription factor activity"/>
    <property type="evidence" value="ECO:0007669"/>
    <property type="project" value="InterPro"/>
</dbReference>
<dbReference type="InterPro" id="IPR036388">
    <property type="entry name" value="WH-like_DNA-bd_sf"/>
</dbReference>
<keyword evidence="7" id="KW-1185">Reference proteome</keyword>
<evidence type="ECO:0000259" key="5">
    <source>
        <dbReference type="PROSITE" id="PS50949"/>
    </source>
</evidence>
<dbReference type="Pfam" id="PF00392">
    <property type="entry name" value="GntR"/>
    <property type="match status" value="2"/>
</dbReference>
<dbReference type="GO" id="GO:0003677">
    <property type="term" value="F:DNA binding"/>
    <property type="evidence" value="ECO:0007669"/>
    <property type="project" value="UniProtKB-KW"/>
</dbReference>
<dbReference type="AlphaFoldDB" id="A0A7G7MKL7"/>
<keyword evidence="3" id="KW-0804">Transcription</keyword>
<dbReference type="InterPro" id="IPR050679">
    <property type="entry name" value="Bact_HTH_transcr_reg"/>
</dbReference>
<dbReference type="CDD" id="cd07377">
    <property type="entry name" value="WHTH_GntR"/>
    <property type="match status" value="2"/>
</dbReference>
<dbReference type="EMBL" id="CP060131">
    <property type="protein sequence ID" value="QNG53328.1"/>
    <property type="molecule type" value="Genomic_DNA"/>
</dbReference>
<protein>
    <submittedName>
        <fullName evidence="6">GntR family transcriptional regulator</fullName>
    </submittedName>
</protein>
<evidence type="ECO:0000313" key="6">
    <source>
        <dbReference type="EMBL" id="QNG53328.1"/>
    </source>
</evidence>
<evidence type="ECO:0000256" key="2">
    <source>
        <dbReference type="ARBA" id="ARBA00023125"/>
    </source>
</evidence>
<name>A0A7G7MKL7_9PSEU</name>
<evidence type="ECO:0000256" key="3">
    <source>
        <dbReference type="ARBA" id="ARBA00023163"/>
    </source>
</evidence>
<feature type="domain" description="HTH gntR-type" evidence="5">
    <location>
        <begin position="36"/>
        <end position="104"/>
    </location>
</feature>
<evidence type="ECO:0000313" key="7">
    <source>
        <dbReference type="Proteomes" id="UP000515728"/>
    </source>
</evidence>
<dbReference type="PANTHER" id="PTHR44846">
    <property type="entry name" value="MANNOSYL-D-GLYCERATE TRANSPORT/METABOLISM SYSTEM REPRESSOR MNGR-RELATED"/>
    <property type="match status" value="1"/>
</dbReference>
<dbReference type="RefSeq" id="WP_185720156.1">
    <property type="nucleotide sequence ID" value="NZ_BAAAWI010000001.1"/>
</dbReference>
<proteinExistence type="predicted"/>
<evidence type="ECO:0000256" key="4">
    <source>
        <dbReference type="SAM" id="MobiDB-lite"/>
    </source>
</evidence>
<gene>
    <name evidence="6" type="ORF">H6H00_04865</name>
</gene>
<dbReference type="InterPro" id="IPR000524">
    <property type="entry name" value="Tscrpt_reg_HTH_GntR"/>
</dbReference>
<keyword evidence="2" id="KW-0238">DNA-binding</keyword>
<feature type="compositionally biased region" description="Polar residues" evidence="4">
    <location>
        <begin position="10"/>
        <end position="21"/>
    </location>
</feature>
<dbReference type="SUPFAM" id="SSF46785">
    <property type="entry name" value="Winged helix' DNA-binding domain"/>
    <property type="match status" value="2"/>
</dbReference>
<evidence type="ECO:0000256" key="1">
    <source>
        <dbReference type="ARBA" id="ARBA00023015"/>
    </source>
</evidence>
<organism evidence="6 7">
    <name type="scientific">Pseudonocardia petroleophila</name>
    <dbReference type="NCBI Taxonomy" id="37331"/>
    <lineage>
        <taxon>Bacteria</taxon>
        <taxon>Bacillati</taxon>
        <taxon>Actinomycetota</taxon>
        <taxon>Actinomycetes</taxon>
        <taxon>Pseudonocardiales</taxon>
        <taxon>Pseudonocardiaceae</taxon>
        <taxon>Pseudonocardia</taxon>
    </lineage>
</organism>
<feature type="region of interest" description="Disordered" evidence="4">
    <location>
        <begin position="1"/>
        <end position="30"/>
    </location>
</feature>
<dbReference type="InterPro" id="IPR036390">
    <property type="entry name" value="WH_DNA-bd_sf"/>
</dbReference>
<sequence>MSARCLLDASTRSGRSRSYASPPSRLTEECGEVAPRGSYRHIAADLRRRMEAGELPAGSMLPGELNLAREYSVSRGTARTALAVLVDAGLLEVMPGQGRRIVGNSARWSAATAWERVAADLRERLRSGWSPTTPLPSEAELMAAHSVSRNTVRRAYRQLVEEGLVIVRHGSGAFPAPGLGSERA</sequence>
<keyword evidence="1" id="KW-0805">Transcription regulation</keyword>